<dbReference type="PRINTS" id="PR01680">
    <property type="entry name" value="TNFACTORR6"/>
</dbReference>
<feature type="transmembrane region" description="Helical" evidence="2">
    <location>
        <begin position="186"/>
        <end position="208"/>
    </location>
</feature>
<dbReference type="PROSITE" id="PS50050">
    <property type="entry name" value="TNFR_NGFR_2"/>
    <property type="match status" value="2"/>
</dbReference>
<dbReference type="GO" id="GO:0097192">
    <property type="term" value="P:extrinsic apoptotic signaling pathway in absence of ligand"/>
    <property type="evidence" value="ECO:0007669"/>
    <property type="project" value="TreeGrafter"/>
</dbReference>
<accession>A0A8T3CP47</accession>
<dbReference type="SMART" id="SM00208">
    <property type="entry name" value="TNFR"/>
    <property type="match status" value="3"/>
</dbReference>
<keyword evidence="6" id="KW-1185">Reference proteome</keyword>
<dbReference type="AlphaFoldDB" id="A0A8T3CP47"/>
<dbReference type="GO" id="GO:0097527">
    <property type="term" value="P:necroptotic signaling pathway"/>
    <property type="evidence" value="ECO:0007669"/>
    <property type="project" value="TreeGrafter"/>
</dbReference>
<keyword evidence="2" id="KW-0812">Transmembrane</keyword>
<dbReference type="OrthoDB" id="10031141at2759"/>
<comment type="caution">
    <text evidence="1">Lacks conserved residue(s) required for the propagation of feature annotation.</text>
</comment>
<feature type="disulfide bond" evidence="1">
    <location>
        <begin position="158"/>
        <end position="176"/>
    </location>
</feature>
<dbReference type="GO" id="GO:0032872">
    <property type="term" value="P:regulation of stress-activated MAPK cascade"/>
    <property type="evidence" value="ECO:0007669"/>
    <property type="project" value="TreeGrafter"/>
</dbReference>
<evidence type="ECO:0000256" key="1">
    <source>
        <dbReference type="PROSITE-ProRule" id="PRU00206"/>
    </source>
</evidence>
<keyword evidence="1" id="KW-1015">Disulfide bond</keyword>
<protein>
    <recommendedName>
        <fullName evidence="4">TNFR-Cys domain-containing protein</fullName>
    </recommendedName>
</protein>
<evidence type="ECO:0000256" key="2">
    <source>
        <dbReference type="SAM" id="Phobius"/>
    </source>
</evidence>
<dbReference type="GO" id="GO:0009897">
    <property type="term" value="C:external side of plasma membrane"/>
    <property type="evidence" value="ECO:0007669"/>
    <property type="project" value="TreeGrafter"/>
</dbReference>
<name>A0A8T3CP47_9TELE</name>
<proteinExistence type="predicted"/>
<feature type="signal peptide" evidence="3">
    <location>
        <begin position="1"/>
        <end position="40"/>
    </location>
</feature>
<keyword evidence="2" id="KW-1133">Transmembrane helix</keyword>
<organism evidence="5 6">
    <name type="scientific">Albula goreensis</name>
    <dbReference type="NCBI Taxonomy" id="1534307"/>
    <lineage>
        <taxon>Eukaryota</taxon>
        <taxon>Metazoa</taxon>
        <taxon>Chordata</taxon>
        <taxon>Craniata</taxon>
        <taxon>Vertebrata</taxon>
        <taxon>Euteleostomi</taxon>
        <taxon>Actinopterygii</taxon>
        <taxon>Neopterygii</taxon>
        <taxon>Teleostei</taxon>
        <taxon>Albuliformes</taxon>
        <taxon>Albulidae</taxon>
        <taxon>Albula</taxon>
    </lineage>
</organism>
<dbReference type="PROSITE" id="PS00652">
    <property type="entry name" value="TNFR_NGFR_1"/>
    <property type="match status" value="1"/>
</dbReference>
<feature type="chain" id="PRO_5035738770" description="TNFR-Cys domain-containing protein" evidence="3">
    <location>
        <begin position="41"/>
        <end position="228"/>
    </location>
</feature>
<dbReference type="GO" id="GO:0006924">
    <property type="term" value="P:activation-induced cell death of T cells"/>
    <property type="evidence" value="ECO:0007669"/>
    <property type="project" value="TreeGrafter"/>
</dbReference>
<dbReference type="GO" id="GO:0097049">
    <property type="term" value="P:motor neuron apoptotic process"/>
    <property type="evidence" value="ECO:0007669"/>
    <property type="project" value="TreeGrafter"/>
</dbReference>
<feature type="domain" description="TNFR-Cys" evidence="4">
    <location>
        <begin position="91"/>
        <end position="133"/>
    </location>
</feature>
<reference evidence="5" key="1">
    <citation type="submission" date="2021-01" db="EMBL/GenBank/DDBJ databases">
        <authorList>
            <person name="Zahm M."/>
            <person name="Roques C."/>
            <person name="Cabau C."/>
            <person name="Klopp C."/>
            <person name="Donnadieu C."/>
            <person name="Jouanno E."/>
            <person name="Lampietro C."/>
            <person name="Louis A."/>
            <person name="Herpin A."/>
            <person name="Echchiki A."/>
            <person name="Berthelot C."/>
            <person name="Parey E."/>
            <person name="Roest-Crollius H."/>
            <person name="Braasch I."/>
            <person name="Postlethwait J."/>
            <person name="Bobe J."/>
            <person name="Montfort J."/>
            <person name="Bouchez O."/>
            <person name="Begum T."/>
            <person name="Mejri S."/>
            <person name="Adams A."/>
            <person name="Chen W.-J."/>
            <person name="Guiguen Y."/>
        </authorList>
    </citation>
    <scope>NUCLEOTIDE SEQUENCE</scope>
    <source>
        <tissue evidence="5">Blood</tissue>
    </source>
</reference>
<dbReference type="SUPFAM" id="SSF57586">
    <property type="entry name" value="TNF receptor-like"/>
    <property type="match status" value="2"/>
</dbReference>
<comment type="caution">
    <text evidence="5">The sequence shown here is derived from an EMBL/GenBank/DDBJ whole genome shotgun (WGS) entry which is preliminary data.</text>
</comment>
<keyword evidence="3" id="KW-0732">Signal</keyword>
<feature type="repeat" description="TNFR-Cys" evidence="1">
    <location>
        <begin position="91"/>
        <end position="133"/>
    </location>
</feature>
<dbReference type="GO" id="GO:0043066">
    <property type="term" value="P:negative regulation of apoptotic process"/>
    <property type="evidence" value="ECO:0007669"/>
    <property type="project" value="TreeGrafter"/>
</dbReference>
<dbReference type="Proteomes" id="UP000829720">
    <property type="component" value="Unassembled WGS sequence"/>
</dbReference>
<evidence type="ECO:0000259" key="4">
    <source>
        <dbReference type="PROSITE" id="PS50050"/>
    </source>
</evidence>
<dbReference type="PANTHER" id="PTHR46874:SF1">
    <property type="entry name" value="TUMOR NECROSIS FACTOR RECEPTOR SUPERFAMILY MEMBER 6"/>
    <property type="match status" value="1"/>
</dbReference>
<dbReference type="PANTHER" id="PTHR46874">
    <property type="entry name" value="TUMOR NECROSIS FACTOR RECEPTOR SUPERFAMILY MEMBER 6"/>
    <property type="match status" value="1"/>
</dbReference>
<evidence type="ECO:0000256" key="3">
    <source>
        <dbReference type="SAM" id="SignalP"/>
    </source>
</evidence>
<keyword evidence="2" id="KW-0472">Membrane</keyword>
<dbReference type="InterPro" id="IPR001368">
    <property type="entry name" value="TNFR/NGFR_Cys_rich_reg"/>
</dbReference>
<feature type="disulfide bond" evidence="1">
    <location>
        <begin position="92"/>
        <end position="107"/>
    </location>
</feature>
<dbReference type="EMBL" id="JAERUA010000019">
    <property type="protein sequence ID" value="KAI1886893.1"/>
    <property type="molecule type" value="Genomic_DNA"/>
</dbReference>
<dbReference type="Gene3D" id="2.10.50.10">
    <property type="entry name" value="Tumor Necrosis Factor Receptor, subunit A, domain 2"/>
    <property type="match status" value="3"/>
</dbReference>
<dbReference type="GO" id="GO:0045121">
    <property type="term" value="C:membrane raft"/>
    <property type="evidence" value="ECO:0007669"/>
    <property type="project" value="TreeGrafter"/>
</dbReference>
<gene>
    <name evidence="5" type="ORF">AGOR_G00200470</name>
</gene>
<evidence type="ECO:0000313" key="5">
    <source>
        <dbReference type="EMBL" id="KAI1886893.1"/>
    </source>
</evidence>
<sequence length="228" mass="25771">MIEQKQCALIKFTFKCSEMKLFYLCLLIVLIAYLAAPCKAEREGGHGVHRIKRHVCRDGFENFEGRNCCRCSPGYFTKTPCTPSSETVCEPCPGGTYLEHTNFRESCEPCKICDDKANMESKEQCNPRQNTICTCQNGYYCDKEVQEECKACHPCKTCEKGFEVEKSCTSTNNTVCRKAAEEVGQGWIWILVSLVLLVIGVAAAAFSLQKEVYRCTISEARRGKPRHR</sequence>
<feature type="repeat" description="TNFR-Cys" evidence="1">
    <location>
        <begin position="134"/>
        <end position="176"/>
    </location>
</feature>
<evidence type="ECO:0000313" key="6">
    <source>
        <dbReference type="Proteomes" id="UP000829720"/>
    </source>
</evidence>
<feature type="disulfide bond" evidence="1">
    <location>
        <begin position="155"/>
        <end position="168"/>
    </location>
</feature>
<dbReference type="Pfam" id="PF00020">
    <property type="entry name" value="TNFR_c6"/>
    <property type="match status" value="2"/>
</dbReference>
<dbReference type="GO" id="GO:0031265">
    <property type="term" value="C:CD95 death-inducing signaling complex"/>
    <property type="evidence" value="ECO:0007669"/>
    <property type="project" value="TreeGrafter"/>
</dbReference>
<feature type="domain" description="TNFR-Cys" evidence="4">
    <location>
        <begin position="134"/>
        <end position="176"/>
    </location>
</feature>
<dbReference type="GO" id="GO:0005031">
    <property type="term" value="F:tumor necrosis factor receptor activity"/>
    <property type="evidence" value="ECO:0007669"/>
    <property type="project" value="TreeGrafter"/>
</dbReference>
<dbReference type="InterPro" id="IPR008063">
    <property type="entry name" value="Fas_rcpt"/>
</dbReference>
<dbReference type="GO" id="GO:0006955">
    <property type="term" value="P:immune response"/>
    <property type="evidence" value="ECO:0007669"/>
    <property type="project" value="InterPro"/>
</dbReference>